<organism evidence="1 2">
    <name type="scientific">Populus tomentosa</name>
    <name type="common">Chinese white poplar</name>
    <dbReference type="NCBI Taxonomy" id="118781"/>
    <lineage>
        <taxon>Eukaryota</taxon>
        <taxon>Viridiplantae</taxon>
        <taxon>Streptophyta</taxon>
        <taxon>Embryophyta</taxon>
        <taxon>Tracheophyta</taxon>
        <taxon>Spermatophyta</taxon>
        <taxon>Magnoliopsida</taxon>
        <taxon>eudicotyledons</taxon>
        <taxon>Gunneridae</taxon>
        <taxon>Pentapetalae</taxon>
        <taxon>rosids</taxon>
        <taxon>fabids</taxon>
        <taxon>Malpighiales</taxon>
        <taxon>Salicaceae</taxon>
        <taxon>Saliceae</taxon>
        <taxon>Populus</taxon>
    </lineage>
</organism>
<gene>
    <name evidence="1" type="ORF">POTOM_021317</name>
</gene>
<comment type="caution">
    <text evidence="1">The sequence shown here is derived from an EMBL/GenBank/DDBJ whole genome shotgun (WGS) entry which is preliminary data.</text>
</comment>
<sequence>MIDQSMIQAEVEAAAAVRGALLELVEVLLEELLEVVVVEQVEEVVVVEVVEEHVKNFSGVICSLGGFPGAGGGVCGGAGGGGCGEGGGGGC</sequence>
<evidence type="ECO:0000313" key="2">
    <source>
        <dbReference type="Proteomes" id="UP000886885"/>
    </source>
</evidence>
<dbReference type="AlphaFoldDB" id="A0A8X7ZQX6"/>
<keyword evidence="2" id="KW-1185">Reference proteome</keyword>
<proteinExistence type="predicted"/>
<protein>
    <submittedName>
        <fullName evidence="1">Uncharacterized protein</fullName>
    </submittedName>
</protein>
<name>A0A8X7ZQX6_POPTO</name>
<evidence type="ECO:0000313" key="1">
    <source>
        <dbReference type="EMBL" id="KAG6773971.1"/>
    </source>
</evidence>
<dbReference type="Proteomes" id="UP000886885">
    <property type="component" value="Chromosome 5D"/>
</dbReference>
<accession>A0A8X7ZQX6</accession>
<reference evidence="1" key="1">
    <citation type="journal article" date="2020" name="bioRxiv">
        <title>Hybrid origin of Populus tomentosa Carr. identified through genome sequencing and phylogenomic analysis.</title>
        <authorList>
            <person name="An X."/>
            <person name="Gao K."/>
            <person name="Chen Z."/>
            <person name="Li J."/>
            <person name="Yang X."/>
            <person name="Yang X."/>
            <person name="Zhou J."/>
            <person name="Guo T."/>
            <person name="Zhao T."/>
            <person name="Huang S."/>
            <person name="Miao D."/>
            <person name="Khan W.U."/>
            <person name="Rao P."/>
            <person name="Ye M."/>
            <person name="Lei B."/>
            <person name="Liao W."/>
            <person name="Wang J."/>
            <person name="Ji L."/>
            <person name="Li Y."/>
            <person name="Guo B."/>
            <person name="Mustafa N.S."/>
            <person name="Li S."/>
            <person name="Yun Q."/>
            <person name="Keller S.R."/>
            <person name="Mao J."/>
            <person name="Zhang R."/>
            <person name="Strauss S.H."/>
        </authorList>
    </citation>
    <scope>NUCLEOTIDE SEQUENCE</scope>
    <source>
        <strain evidence="1">GM15</strain>
        <tissue evidence="1">Leaf</tissue>
    </source>
</reference>
<dbReference type="EMBL" id="JAAWWB010000010">
    <property type="protein sequence ID" value="KAG6773971.1"/>
    <property type="molecule type" value="Genomic_DNA"/>
</dbReference>